<evidence type="ECO:0000256" key="15">
    <source>
        <dbReference type="PIRNR" id="PIRNR037090"/>
    </source>
</evidence>
<dbReference type="PIRSF" id="PIRSF037090">
    <property type="entry name" value="Iontro_Glu-like_rcpt_pln"/>
    <property type="match status" value="1"/>
</dbReference>
<evidence type="ECO:0000256" key="14">
    <source>
        <dbReference type="ARBA" id="ARBA00049638"/>
    </source>
</evidence>
<dbReference type="FunFam" id="3.40.50.2300:FF:000188">
    <property type="entry name" value="Glutamate receptor"/>
    <property type="match status" value="1"/>
</dbReference>
<comment type="function">
    <text evidence="14">Glutamate-gated receptor that probably acts as a non-selective cation channel. May be involved in light-signal transduction and calcium homeostasis via the regulation of calcium influx into cells.</text>
</comment>
<keyword evidence="13 15" id="KW-0407">Ion channel</keyword>
<keyword evidence="10 15" id="KW-0675">Receptor</keyword>
<keyword evidence="8 15" id="KW-0406">Ion transport</keyword>
<comment type="caution">
    <text evidence="20">The sequence shown here is derived from an EMBL/GenBank/DDBJ whole genome shotgun (WGS) entry which is preliminary data.</text>
</comment>
<dbReference type="Gene3D" id="1.10.287.70">
    <property type="match status" value="1"/>
</dbReference>
<evidence type="ECO:0000256" key="9">
    <source>
        <dbReference type="ARBA" id="ARBA00023136"/>
    </source>
</evidence>
<dbReference type="FunFam" id="3.40.190.10:FF:000217">
    <property type="entry name" value="Glutamate receptor"/>
    <property type="match status" value="1"/>
</dbReference>
<dbReference type="SUPFAM" id="SSF53850">
    <property type="entry name" value="Periplasmic binding protein-like II"/>
    <property type="match status" value="1"/>
</dbReference>
<evidence type="ECO:0000256" key="12">
    <source>
        <dbReference type="ARBA" id="ARBA00023286"/>
    </source>
</evidence>
<keyword evidence="11" id="KW-0325">Glycoprotein</keyword>
<dbReference type="Gene3D" id="3.40.190.10">
    <property type="entry name" value="Periplasmic binding protein-like II"/>
    <property type="match status" value="2"/>
</dbReference>
<comment type="subcellular location">
    <subcellularLocation>
        <location evidence="1">Membrane</location>
        <topology evidence="1">Multi-pass membrane protein</topology>
    </subcellularLocation>
</comment>
<dbReference type="InterPro" id="IPR019594">
    <property type="entry name" value="Glu/Gly-bd"/>
</dbReference>
<feature type="transmembrane region" description="Helical" evidence="17">
    <location>
        <begin position="639"/>
        <end position="657"/>
    </location>
</feature>
<evidence type="ECO:0000256" key="17">
    <source>
        <dbReference type="SAM" id="Phobius"/>
    </source>
</evidence>
<dbReference type="SMART" id="SM00079">
    <property type="entry name" value="PBPe"/>
    <property type="match status" value="1"/>
</dbReference>
<feature type="transmembrane region" description="Helical" evidence="17">
    <location>
        <begin position="577"/>
        <end position="597"/>
    </location>
</feature>
<feature type="domain" description="Ionotropic glutamate receptor C-terminal" evidence="19">
    <location>
        <begin position="452"/>
        <end position="795"/>
    </location>
</feature>
<dbReference type="EMBL" id="SDAM02001843">
    <property type="protein sequence ID" value="KAH6821818.1"/>
    <property type="molecule type" value="Genomic_DNA"/>
</dbReference>
<comment type="similarity">
    <text evidence="2 15">Belongs to the glutamate-gated ion channel (TC 1.A.10.1) family.</text>
</comment>
<dbReference type="AlphaFoldDB" id="A0AAD4IUH1"/>
<evidence type="ECO:0000256" key="3">
    <source>
        <dbReference type="ARBA" id="ARBA00011095"/>
    </source>
</evidence>
<dbReference type="Proteomes" id="UP001190926">
    <property type="component" value="Unassembled WGS sequence"/>
</dbReference>
<evidence type="ECO:0000256" key="10">
    <source>
        <dbReference type="ARBA" id="ARBA00023170"/>
    </source>
</evidence>
<keyword evidence="9 15" id="KW-0472">Membrane</keyword>
<evidence type="ECO:0000256" key="6">
    <source>
        <dbReference type="ARBA" id="ARBA00022729"/>
    </source>
</evidence>
<dbReference type="InterPro" id="IPR028082">
    <property type="entry name" value="Peripla_BP_I"/>
</dbReference>
<dbReference type="InterPro" id="IPR017103">
    <property type="entry name" value="Iontropic_Glu_rcpt_pln"/>
</dbReference>
<dbReference type="Pfam" id="PF00060">
    <property type="entry name" value="Lig_chan"/>
    <property type="match status" value="1"/>
</dbReference>
<dbReference type="SUPFAM" id="SSF53822">
    <property type="entry name" value="Periplasmic binding protein-like I"/>
    <property type="match status" value="1"/>
</dbReference>
<dbReference type="InterPro" id="IPR044440">
    <property type="entry name" value="GABAb_receptor_plant_PBP1"/>
</dbReference>
<dbReference type="Pfam" id="PF10613">
    <property type="entry name" value="Lig_chan-Glu_bd"/>
    <property type="match status" value="1"/>
</dbReference>
<keyword evidence="7 17" id="KW-1133">Transmembrane helix</keyword>
<evidence type="ECO:0000256" key="16">
    <source>
        <dbReference type="PIRSR" id="PIRSR037090-50"/>
    </source>
</evidence>
<dbReference type="GO" id="GO:0016020">
    <property type="term" value="C:membrane"/>
    <property type="evidence" value="ECO:0007669"/>
    <property type="project" value="UniProtKB-SubCell"/>
</dbReference>
<evidence type="ECO:0000259" key="19">
    <source>
        <dbReference type="SMART" id="SM00079"/>
    </source>
</evidence>
<evidence type="ECO:0000256" key="18">
    <source>
        <dbReference type="SAM" id="SignalP"/>
    </source>
</evidence>
<evidence type="ECO:0000256" key="8">
    <source>
        <dbReference type="ARBA" id="ARBA00023065"/>
    </source>
</evidence>
<feature type="chain" id="PRO_5042013134" description="Glutamate receptor" evidence="18">
    <location>
        <begin position="25"/>
        <end position="909"/>
    </location>
</feature>
<reference evidence="20 21" key="1">
    <citation type="journal article" date="2021" name="Nat. Commun.">
        <title>Incipient diploidization of the medicinal plant Perilla within 10,000 years.</title>
        <authorList>
            <person name="Zhang Y."/>
            <person name="Shen Q."/>
            <person name="Leng L."/>
            <person name="Zhang D."/>
            <person name="Chen S."/>
            <person name="Shi Y."/>
            <person name="Ning Z."/>
            <person name="Chen S."/>
        </authorList>
    </citation>
    <scope>NUCLEOTIDE SEQUENCE [LARGE SCALE GENOMIC DNA]</scope>
    <source>
        <strain evidence="21">cv. PC099</strain>
    </source>
</reference>
<gene>
    <name evidence="20" type="ORF">C2S53_008423</name>
</gene>
<evidence type="ECO:0000256" key="11">
    <source>
        <dbReference type="ARBA" id="ARBA00023180"/>
    </source>
</evidence>
<evidence type="ECO:0000256" key="4">
    <source>
        <dbReference type="ARBA" id="ARBA00022448"/>
    </source>
</evidence>
<organism evidence="20 21">
    <name type="scientific">Perilla frutescens var. hirtella</name>
    <name type="common">Perilla citriodora</name>
    <name type="synonym">Perilla setoyensis</name>
    <dbReference type="NCBI Taxonomy" id="608512"/>
    <lineage>
        <taxon>Eukaryota</taxon>
        <taxon>Viridiplantae</taxon>
        <taxon>Streptophyta</taxon>
        <taxon>Embryophyta</taxon>
        <taxon>Tracheophyta</taxon>
        <taxon>Spermatophyta</taxon>
        <taxon>Magnoliopsida</taxon>
        <taxon>eudicotyledons</taxon>
        <taxon>Gunneridae</taxon>
        <taxon>Pentapetalae</taxon>
        <taxon>asterids</taxon>
        <taxon>lamiids</taxon>
        <taxon>Lamiales</taxon>
        <taxon>Lamiaceae</taxon>
        <taxon>Nepetoideae</taxon>
        <taxon>Elsholtzieae</taxon>
        <taxon>Perilla</taxon>
    </lineage>
</organism>
<sequence>MQILKLCLLHLLLFQSFHFTPLNGLNATAAKADVGVILDLQTTVGKIFKTCISMAIEDFYAENSYNTMIVPHFKDSNSDAVAATSAAIDLLKNTQVMAIFGPQRSTQAAFVIDICDRVKVPIISPATSPALSPQESPYFIRSAWSSASQAKAVAAIVKNFGWREIVLVYEDSNYGSGLLPFLTKDLLKSNSLVSNISLISPSAGNDRIVEQLNELKKMQTRVFVVHMLPSLASRFFNKANEAGMMEEGYVWIISDVLTDLLDSVDSETIEAMQGVLGVRASFPRSNEVRNFTMRWKKRFYKENPEMERTELNVFGLWAYDSMAALVEAVERVGGTSPNFKKVTNRGNLTDLEAIGTSNTGSSLVRFIRNFTSKGLSGNFKISNGELQPSTFEIINVIGRGANRVGFWTEKHGISKNLNGNDSNKSLGAIVWPGQTSDIPKGWEASSNAKKLRIGVPVRSRTSELIKVETDKKGNLVNASGFCIDVFEEVMRSLQYSVQFEYFPFNNSNVHGTGYQYDDLIEQLFLKNYDAVVADFTISGNRSIYVDFTIPYIESGVSTVAPIEDYKNAWVFMEPLTMGLWLTIGAFFIFTGFVIWALEHRENEEFRGPPHQQVGMVFWFSFSTLVFAHREKVKSNLSRFVVIVWLFVVLVLTSSYTASLTSMLTVQQLEPADIHDLTEKGEYVGYKAGHLVEGFLDSKNCSKLRMYTTFEEYDEALSKGSGNGGVAAVVDNLPSLRIFLSEYCHKYTMIGPTYRPSGFGFAFQKGSLLAPDVSRAILQLKESGKMDEISRNWFREEGCDTRNGTVINSKSLDIDYFKGLFLICGLSSFAALAASLLIFFYQNRNVITSRASSFKRKLCELINGAFDRERDVKSSSSKEPSIILEEIVGAERERERERERVLQSPFYVIK</sequence>
<keyword evidence="16" id="KW-1015">Disulfide bond</keyword>
<name>A0AAD4IUH1_PERFH</name>
<dbReference type="Pfam" id="PF01094">
    <property type="entry name" value="ANF_receptor"/>
    <property type="match status" value="1"/>
</dbReference>
<evidence type="ECO:0000256" key="2">
    <source>
        <dbReference type="ARBA" id="ARBA00008685"/>
    </source>
</evidence>
<evidence type="ECO:0000256" key="7">
    <source>
        <dbReference type="ARBA" id="ARBA00022989"/>
    </source>
</evidence>
<dbReference type="InterPro" id="IPR001320">
    <property type="entry name" value="Iontro_rcpt_C"/>
</dbReference>
<dbReference type="FunFam" id="3.40.190.10:FF:000054">
    <property type="entry name" value="Glutamate receptor"/>
    <property type="match status" value="1"/>
</dbReference>
<evidence type="ECO:0000256" key="1">
    <source>
        <dbReference type="ARBA" id="ARBA00004141"/>
    </source>
</evidence>
<feature type="disulfide bond" evidence="16">
    <location>
        <begin position="743"/>
        <end position="798"/>
    </location>
</feature>
<proteinExistence type="inferred from homology"/>
<dbReference type="PANTHER" id="PTHR34836:SF1">
    <property type="entry name" value="OS09G0428600 PROTEIN"/>
    <property type="match status" value="1"/>
</dbReference>
<keyword evidence="4 15" id="KW-0813">Transport</keyword>
<dbReference type="FunFam" id="1.10.287.70:FF:000037">
    <property type="entry name" value="Glutamate receptor"/>
    <property type="match status" value="1"/>
</dbReference>
<dbReference type="PANTHER" id="PTHR34836">
    <property type="entry name" value="OS06G0188250 PROTEIN"/>
    <property type="match status" value="1"/>
</dbReference>
<dbReference type="InterPro" id="IPR001828">
    <property type="entry name" value="ANF_lig-bd_rcpt"/>
</dbReference>
<evidence type="ECO:0000256" key="13">
    <source>
        <dbReference type="ARBA" id="ARBA00023303"/>
    </source>
</evidence>
<dbReference type="CDD" id="cd19990">
    <property type="entry name" value="PBP1_GABAb_receptor_plant"/>
    <property type="match status" value="1"/>
</dbReference>
<dbReference type="Gene3D" id="3.40.50.2300">
    <property type="match status" value="2"/>
</dbReference>
<evidence type="ECO:0000256" key="5">
    <source>
        <dbReference type="ARBA" id="ARBA00022692"/>
    </source>
</evidence>
<keyword evidence="12 15" id="KW-1071">Ligand-gated ion channel</keyword>
<protein>
    <recommendedName>
        <fullName evidence="15">Glutamate receptor</fullName>
    </recommendedName>
</protein>
<comment type="function">
    <text evidence="15">Glutamate-gated receptor that probably acts as non-selective cation channel.</text>
</comment>
<dbReference type="GO" id="GO:0015276">
    <property type="term" value="F:ligand-gated monoatomic ion channel activity"/>
    <property type="evidence" value="ECO:0007669"/>
    <property type="project" value="InterPro"/>
</dbReference>
<keyword evidence="21" id="KW-1185">Reference proteome</keyword>
<comment type="subunit">
    <text evidence="3">May form heteromers.</text>
</comment>
<evidence type="ECO:0000313" key="20">
    <source>
        <dbReference type="EMBL" id="KAH6821818.1"/>
    </source>
</evidence>
<keyword evidence="6 18" id="KW-0732">Signal</keyword>
<keyword evidence="5 17" id="KW-0812">Transmembrane</keyword>
<evidence type="ECO:0000313" key="21">
    <source>
        <dbReference type="Proteomes" id="UP001190926"/>
    </source>
</evidence>
<dbReference type="InterPro" id="IPR015683">
    <property type="entry name" value="Ionotropic_Glu_rcpt"/>
</dbReference>
<feature type="transmembrane region" description="Helical" evidence="17">
    <location>
        <begin position="819"/>
        <end position="840"/>
    </location>
</feature>
<dbReference type="CDD" id="cd13686">
    <property type="entry name" value="GluR_Plant"/>
    <property type="match status" value="1"/>
</dbReference>
<feature type="signal peptide" evidence="18">
    <location>
        <begin position="1"/>
        <end position="24"/>
    </location>
</feature>
<accession>A0AAD4IUH1</accession>